<dbReference type="AlphaFoldDB" id="I2MVI1"/>
<reference evidence="1 2" key="1">
    <citation type="journal article" date="2012" name="J. Bacteriol.">
        <title>Draft genome of Streptomyces tsukubaensis NRRL 18488, the producer of the clinically important immunosuppressant tacrolimus (FK506).</title>
        <authorList>
            <person name="Barreiro C."/>
            <person name="Prieto C."/>
            <person name="Sola-Landa A."/>
            <person name="Solera E."/>
            <person name="Martinez-Castro M."/>
            <person name="Perez-Redondo R."/>
            <person name="Garcia-Estrada C."/>
            <person name="Aparicio J.F."/>
            <person name="Fernandez-Martinez L.T."/>
            <person name="Santos-Aberturas J."/>
            <person name="Salehi-Najafabadi Z."/>
            <person name="Rodriguez-Garcia A."/>
            <person name="Tauch A."/>
            <person name="Martin J.F."/>
        </authorList>
    </citation>
    <scope>NUCLEOTIDE SEQUENCE [LARGE SCALE GENOMIC DNA]</scope>
    <source>
        <strain evidence="2">DSM 42081 / NBRC 108919 / NRRL 18488 / 9993</strain>
    </source>
</reference>
<proteinExistence type="predicted"/>
<accession>I2MVI1</accession>
<protein>
    <recommendedName>
        <fullName evidence="3">DUF2262 domain-containing protein</fullName>
    </recommendedName>
</protein>
<keyword evidence="2" id="KW-1185">Reference proteome</keyword>
<organism evidence="1 2">
    <name type="scientific">Streptomyces tsukubensis (strain DSM 42081 / NBRC 108919 / NRRL 18488 / 9993)</name>
    <dbReference type="NCBI Taxonomy" id="1114943"/>
    <lineage>
        <taxon>Bacteria</taxon>
        <taxon>Bacillati</taxon>
        <taxon>Actinomycetota</taxon>
        <taxon>Actinomycetes</taxon>
        <taxon>Kitasatosporales</taxon>
        <taxon>Streptomycetaceae</taxon>
        <taxon>Streptomyces</taxon>
    </lineage>
</organism>
<gene>
    <name evidence="1" type="ORF">STSU_029155</name>
</gene>
<name>I2MVI1_STRT9</name>
<evidence type="ECO:0008006" key="3">
    <source>
        <dbReference type="Google" id="ProtNLM"/>
    </source>
</evidence>
<dbReference type="RefSeq" id="WP_006350258.1">
    <property type="nucleotide sequence ID" value="NZ_CP029159.1"/>
</dbReference>
<evidence type="ECO:0000313" key="1">
    <source>
        <dbReference type="EMBL" id="QKM70603.1"/>
    </source>
</evidence>
<sequence>MLHTDDFADTGWVTVRVAGDRELTVSFDATPGTGPGGPSAQILDALLPRVRDLLTDFDTVRRTAVDHLWQWGAEPSDTDDDRAEFIATMHPAELVVREDGGFALHYTETGGRMLDGYWPAVHFTADRAPTEVTVEC</sequence>
<dbReference type="Proteomes" id="UP000005940">
    <property type="component" value="Chromosome"/>
</dbReference>
<evidence type="ECO:0000313" key="2">
    <source>
        <dbReference type="Proteomes" id="UP000005940"/>
    </source>
</evidence>
<dbReference type="EMBL" id="CP029159">
    <property type="protein sequence ID" value="QKM70603.1"/>
    <property type="molecule type" value="Genomic_DNA"/>
</dbReference>